<dbReference type="GeneID" id="63786862"/>
<proteinExistence type="inferred from homology"/>
<evidence type="ECO:0000256" key="2">
    <source>
        <dbReference type="HAMAP-Rule" id="MF_03225"/>
    </source>
</evidence>
<evidence type="ECO:0000256" key="1">
    <source>
        <dbReference type="ARBA" id="ARBA00022898"/>
    </source>
</evidence>
<evidence type="ECO:0000313" key="8">
    <source>
        <dbReference type="Proteomes" id="UP000193685"/>
    </source>
</evidence>
<feature type="modified residue" description="N6-(pyridoxal phosphate)lysine" evidence="2 3">
    <location>
        <position position="51"/>
    </location>
</feature>
<evidence type="ECO:0000313" key="7">
    <source>
        <dbReference type="EMBL" id="ORY74136.1"/>
    </source>
</evidence>
<comment type="function">
    <text evidence="2">Pyridoxal 5'-phosphate (PLP)-binding protein, which may be involved in intracellular homeostatic regulation of pyridoxal 5'-phosphate (PLP), the active form of vitamin B6.</text>
</comment>
<gene>
    <name evidence="7" type="ORF">BCR37DRAFT_384565</name>
</gene>
<dbReference type="HAMAP" id="MF_02087">
    <property type="entry name" value="PLP_homeostasis"/>
    <property type="match status" value="1"/>
</dbReference>
<evidence type="ECO:0000256" key="3">
    <source>
        <dbReference type="PIRSR" id="PIRSR004848-1"/>
    </source>
</evidence>
<organism evidence="7 8">
    <name type="scientific">Protomyces lactucae-debilis</name>
    <dbReference type="NCBI Taxonomy" id="2754530"/>
    <lineage>
        <taxon>Eukaryota</taxon>
        <taxon>Fungi</taxon>
        <taxon>Dikarya</taxon>
        <taxon>Ascomycota</taxon>
        <taxon>Taphrinomycotina</taxon>
        <taxon>Taphrinomycetes</taxon>
        <taxon>Taphrinales</taxon>
        <taxon>Protomycetaceae</taxon>
        <taxon>Protomyces</taxon>
    </lineage>
</organism>
<sequence>MQRLSRRLLRLSRSMSSATEASTARKEELVSAYKSIKSRIPDSVTLVAVSKLKPASDIATLHAETKHLHYGENYAQELIDKAKALPKDIKWHFIGGLQSNKCKGLASGVPNLFAVETVDSIKKANELEKGRKMLAETEHSLEKVNIYVQVNTSGESEKSGVEPGDAVLELVRHITTLEHLQFAGLMTIGSLANSTQHEGENADFAKLKACKQQVLDAKISGVEQIRLSMGMSEDFEDAIKQGSDQVRVGSKLFGARPPKENAKVENKVAEGQS</sequence>
<dbReference type="OMA" id="PLEWHMI"/>
<evidence type="ECO:0000256" key="4">
    <source>
        <dbReference type="RuleBase" id="RU004514"/>
    </source>
</evidence>
<comment type="caution">
    <text evidence="7">The sequence shown here is derived from an EMBL/GenBank/DDBJ whole genome shotgun (WGS) entry which is preliminary data.</text>
</comment>
<name>A0A1Y2ESK5_PROLT</name>
<feature type="domain" description="Alanine racemase N-terminal" evidence="6">
    <location>
        <begin position="33"/>
        <end position="257"/>
    </location>
</feature>
<dbReference type="NCBIfam" id="TIGR00044">
    <property type="entry name" value="YggS family pyridoxal phosphate-dependent enzyme"/>
    <property type="match status" value="1"/>
</dbReference>
<dbReference type="AlphaFoldDB" id="A0A1Y2ESK5"/>
<dbReference type="PIRSF" id="PIRSF004848">
    <property type="entry name" value="YBL036c_PLPDEIII"/>
    <property type="match status" value="1"/>
</dbReference>
<accession>A0A1Y2ESK5</accession>
<feature type="region of interest" description="Disordered" evidence="5">
    <location>
        <begin position="254"/>
        <end position="273"/>
    </location>
</feature>
<dbReference type="OrthoDB" id="10264196at2759"/>
<dbReference type="SUPFAM" id="SSF51419">
    <property type="entry name" value="PLP-binding barrel"/>
    <property type="match status" value="1"/>
</dbReference>
<reference evidence="7 8" key="1">
    <citation type="submission" date="2016-07" db="EMBL/GenBank/DDBJ databases">
        <title>Pervasive Adenine N6-methylation of Active Genes in Fungi.</title>
        <authorList>
            <consortium name="DOE Joint Genome Institute"/>
            <person name="Mondo S.J."/>
            <person name="Dannebaum R.O."/>
            <person name="Kuo R.C."/>
            <person name="Labutti K."/>
            <person name="Haridas S."/>
            <person name="Kuo A."/>
            <person name="Salamov A."/>
            <person name="Ahrendt S.R."/>
            <person name="Lipzen A."/>
            <person name="Sullivan W."/>
            <person name="Andreopoulos W.B."/>
            <person name="Clum A."/>
            <person name="Lindquist E."/>
            <person name="Daum C."/>
            <person name="Ramamoorthy G.K."/>
            <person name="Gryganskyi A."/>
            <person name="Culley D."/>
            <person name="Magnuson J.K."/>
            <person name="James T.Y."/>
            <person name="O'Malley M.A."/>
            <person name="Stajich J.E."/>
            <person name="Spatafora J.W."/>
            <person name="Visel A."/>
            <person name="Grigoriev I.V."/>
        </authorList>
    </citation>
    <scope>NUCLEOTIDE SEQUENCE [LARGE SCALE GENOMIC DNA]</scope>
    <source>
        <strain evidence="7 8">12-1054</strain>
    </source>
</reference>
<dbReference type="PANTHER" id="PTHR10146">
    <property type="entry name" value="PROLINE SYNTHETASE CO-TRANSCRIBED BACTERIAL HOMOLOG PROTEIN"/>
    <property type="match status" value="1"/>
</dbReference>
<dbReference type="Pfam" id="PF01168">
    <property type="entry name" value="Ala_racemase_N"/>
    <property type="match status" value="1"/>
</dbReference>
<dbReference type="GO" id="GO:0030170">
    <property type="term" value="F:pyridoxal phosphate binding"/>
    <property type="evidence" value="ECO:0007669"/>
    <property type="project" value="UniProtKB-UniRule"/>
</dbReference>
<dbReference type="STRING" id="56484.A0A1Y2ESK5"/>
<comment type="similarity">
    <text evidence="2 4">Belongs to the pyridoxal phosphate-binding protein YggS/PROSC family.</text>
</comment>
<dbReference type="FunFam" id="3.20.20.10:FF:000018">
    <property type="entry name" value="Pyridoxal phosphate homeostasis protein"/>
    <property type="match status" value="1"/>
</dbReference>
<dbReference type="PANTHER" id="PTHR10146:SF14">
    <property type="entry name" value="PYRIDOXAL PHOSPHATE HOMEOSTASIS PROTEIN"/>
    <property type="match status" value="1"/>
</dbReference>
<dbReference type="EMBL" id="MCFI01000031">
    <property type="protein sequence ID" value="ORY74136.1"/>
    <property type="molecule type" value="Genomic_DNA"/>
</dbReference>
<comment type="cofactor">
    <cofactor evidence="3">
        <name>pyridoxal 5'-phosphate</name>
        <dbReference type="ChEBI" id="CHEBI:597326"/>
    </cofactor>
</comment>
<keyword evidence="1 2" id="KW-0663">Pyridoxal phosphate</keyword>
<keyword evidence="8" id="KW-1185">Reference proteome</keyword>
<dbReference type="RefSeq" id="XP_040721970.1">
    <property type="nucleotide sequence ID" value="XM_040870263.1"/>
</dbReference>
<dbReference type="InterPro" id="IPR011078">
    <property type="entry name" value="PyrdxlP_homeostasis"/>
</dbReference>
<dbReference type="PROSITE" id="PS01211">
    <property type="entry name" value="UPF0001"/>
    <property type="match status" value="1"/>
</dbReference>
<evidence type="ECO:0000259" key="6">
    <source>
        <dbReference type="Pfam" id="PF01168"/>
    </source>
</evidence>
<dbReference type="Proteomes" id="UP000193685">
    <property type="component" value="Unassembled WGS sequence"/>
</dbReference>
<evidence type="ECO:0000256" key="5">
    <source>
        <dbReference type="SAM" id="MobiDB-lite"/>
    </source>
</evidence>
<dbReference type="Gene3D" id="3.20.20.10">
    <property type="entry name" value="Alanine racemase"/>
    <property type="match status" value="1"/>
</dbReference>
<dbReference type="InterPro" id="IPR001608">
    <property type="entry name" value="Ala_racemase_N"/>
</dbReference>
<protein>
    <recommendedName>
        <fullName evidence="2">Pyridoxal phosphate homeostasis protein</fullName>
        <shortName evidence="2">PLP homeostasis protein</shortName>
    </recommendedName>
</protein>
<feature type="compositionally biased region" description="Basic and acidic residues" evidence="5">
    <location>
        <begin position="257"/>
        <end position="273"/>
    </location>
</feature>
<dbReference type="InterPro" id="IPR029066">
    <property type="entry name" value="PLP-binding_barrel"/>
</dbReference>